<protein>
    <submittedName>
        <fullName evidence="8">Putative chromate transport protein</fullName>
    </submittedName>
</protein>
<comment type="subcellular location">
    <subcellularLocation>
        <location evidence="1">Cell membrane</location>
        <topology evidence="1">Multi-pass membrane protein</topology>
    </subcellularLocation>
</comment>
<keyword evidence="6 7" id="KW-0472">Membrane</keyword>
<dbReference type="PANTHER" id="PTHR43663:SF2">
    <property type="entry name" value="CHROMATE TRANSPORT PROTEIN-RELATED"/>
    <property type="match status" value="1"/>
</dbReference>
<dbReference type="Pfam" id="PF02417">
    <property type="entry name" value="Chromate_transp"/>
    <property type="match status" value="1"/>
</dbReference>
<evidence type="ECO:0000313" key="8">
    <source>
        <dbReference type="EMBL" id="OPX46780.1"/>
    </source>
</evidence>
<evidence type="ECO:0000256" key="6">
    <source>
        <dbReference type="ARBA" id="ARBA00023136"/>
    </source>
</evidence>
<dbReference type="EMBL" id="LTAY01000070">
    <property type="protein sequence ID" value="OPX46780.1"/>
    <property type="molecule type" value="Genomic_DNA"/>
</dbReference>
<evidence type="ECO:0000256" key="1">
    <source>
        <dbReference type="ARBA" id="ARBA00004651"/>
    </source>
</evidence>
<evidence type="ECO:0000256" key="3">
    <source>
        <dbReference type="ARBA" id="ARBA00022475"/>
    </source>
</evidence>
<feature type="transmembrane region" description="Helical" evidence="7">
    <location>
        <begin position="46"/>
        <end position="67"/>
    </location>
</feature>
<feature type="transmembrane region" description="Helical" evidence="7">
    <location>
        <begin position="111"/>
        <end position="130"/>
    </location>
</feature>
<reference evidence="8 9" key="1">
    <citation type="submission" date="2016-02" db="EMBL/GenBank/DDBJ databases">
        <title>Genome sequence of Clostridium thermobutyricum DSM 4928.</title>
        <authorList>
            <person name="Poehlein A."/>
            <person name="Daniel R."/>
        </authorList>
    </citation>
    <scope>NUCLEOTIDE SEQUENCE [LARGE SCALE GENOMIC DNA]</scope>
    <source>
        <strain evidence="8 9">DSM 4928</strain>
    </source>
</reference>
<dbReference type="InterPro" id="IPR052518">
    <property type="entry name" value="CHR_Transporter"/>
</dbReference>
<evidence type="ECO:0000313" key="9">
    <source>
        <dbReference type="Proteomes" id="UP000191448"/>
    </source>
</evidence>
<feature type="transmembrane region" description="Helical" evidence="7">
    <location>
        <begin position="7"/>
        <end position="26"/>
    </location>
</feature>
<keyword evidence="4 7" id="KW-0812">Transmembrane</keyword>
<dbReference type="PANTHER" id="PTHR43663">
    <property type="entry name" value="CHROMATE TRANSPORT PROTEIN-RELATED"/>
    <property type="match status" value="1"/>
</dbReference>
<comment type="caution">
    <text evidence="8">The sequence shown here is derived from an EMBL/GenBank/DDBJ whole genome shotgun (WGS) entry which is preliminary data.</text>
</comment>
<keyword evidence="5 7" id="KW-1133">Transmembrane helix</keyword>
<evidence type="ECO:0000256" key="5">
    <source>
        <dbReference type="ARBA" id="ARBA00022989"/>
    </source>
</evidence>
<dbReference type="GO" id="GO:0005886">
    <property type="term" value="C:plasma membrane"/>
    <property type="evidence" value="ECO:0007669"/>
    <property type="project" value="UniProtKB-SubCell"/>
</dbReference>
<organism evidence="8 9">
    <name type="scientific">Clostridium thermobutyricum DSM 4928</name>
    <dbReference type="NCBI Taxonomy" id="1121339"/>
    <lineage>
        <taxon>Bacteria</taxon>
        <taxon>Bacillati</taxon>
        <taxon>Bacillota</taxon>
        <taxon>Clostridia</taxon>
        <taxon>Eubacteriales</taxon>
        <taxon>Clostridiaceae</taxon>
        <taxon>Clostridium</taxon>
    </lineage>
</organism>
<proteinExistence type="inferred from homology"/>
<evidence type="ECO:0000256" key="2">
    <source>
        <dbReference type="ARBA" id="ARBA00005262"/>
    </source>
</evidence>
<evidence type="ECO:0000256" key="7">
    <source>
        <dbReference type="SAM" id="Phobius"/>
    </source>
</evidence>
<dbReference type="OrthoDB" id="9788907at2"/>
<sequence length="176" mass="19136">MEKLIQMFWSFFKIGAFTFGGGYAMIPLIEEEVVHKREWVSKEDFLDILAVSQGLPGAISVNCSLFIGKKIGGVLGSIIALLGVALPSFFIILLVASIFMGIRHNEIVNRIFSGISSGVPILVLAGVVSISKGVKKNCRNFIIFFIALILLILGLNPIYLIIIFAVYGGLFLGNRG</sequence>
<dbReference type="Proteomes" id="UP000191448">
    <property type="component" value="Unassembled WGS sequence"/>
</dbReference>
<dbReference type="AlphaFoldDB" id="A0A1V4SSD1"/>
<keyword evidence="3" id="KW-1003">Cell membrane</keyword>
<dbReference type="GO" id="GO:0015109">
    <property type="term" value="F:chromate transmembrane transporter activity"/>
    <property type="evidence" value="ECO:0007669"/>
    <property type="project" value="InterPro"/>
</dbReference>
<evidence type="ECO:0000256" key="4">
    <source>
        <dbReference type="ARBA" id="ARBA00022692"/>
    </source>
</evidence>
<dbReference type="InterPro" id="IPR003370">
    <property type="entry name" value="Chromate_transpt"/>
</dbReference>
<dbReference type="RefSeq" id="WP_080023810.1">
    <property type="nucleotide sequence ID" value="NZ_LTAY01000070.1"/>
</dbReference>
<feature type="transmembrane region" description="Helical" evidence="7">
    <location>
        <begin position="74"/>
        <end position="99"/>
    </location>
</feature>
<feature type="transmembrane region" description="Helical" evidence="7">
    <location>
        <begin position="142"/>
        <end position="167"/>
    </location>
</feature>
<accession>A0A1V4SSD1</accession>
<gene>
    <name evidence="8" type="primary">srpC_2</name>
    <name evidence="8" type="ORF">CLTHE_26010</name>
</gene>
<comment type="similarity">
    <text evidence="2">Belongs to the chromate ion transporter (CHR) (TC 2.A.51) family.</text>
</comment>
<name>A0A1V4SSD1_9CLOT</name>